<feature type="transmembrane region" description="Helical" evidence="5">
    <location>
        <begin position="75"/>
        <end position="93"/>
    </location>
</feature>
<evidence type="ECO:0000313" key="6">
    <source>
        <dbReference type="EMBL" id="KAB1640095.1"/>
    </source>
</evidence>
<dbReference type="Proteomes" id="UP000468668">
    <property type="component" value="Unassembled WGS sequence"/>
</dbReference>
<reference evidence="6 7" key="1">
    <citation type="submission" date="2019-09" db="EMBL/GenBank/DDBJ databases">
        <title>Whole genome shotgun sequencing (WGS) of Ellagibacter isourolithinifaciens DSM 104140(T) and Adlercreutzia muris DSM 29508(T).</title>
        <authorList>
            <person name="Stoll D.A."/>
            <person name="Danylec N."/>
            <person name="Huch M."/>
        </authorList>
    </citation>
    <scope>NUCLEOTIDE SEQUENCE [LARGE SCALE GENOMIC DNA]</scope>
    <source>
        <strain evidence="6 7">DSM 104140</strain>
    </source>
</reference>
<evidence type="ECO:0000256" key="5">
    <source>
        <dbReference type="SAM" id="Phobius"/>
    </source>
</evidence>
<evidence type="ECO:0000256" key="3">
    <source>
        <dbReference type="ARBA" id="ARBA00022989"/>
    </source>
</evidence>
<dbReference type="EMBL" id="WAJR01000018">
    <property type="protein sequence ID" value="KAB1640095.1"/>
    <property type="molecule type" value="Genomic_DNA"/>
</dbReference>
<comment type="subcellular location">
    <subcellularLocation>
        <location evidence="1">Membrane</location>
        <topology evidence="1">Multi-pass membrane protein</topology>
    </subcellularLocation>
</comment>
<keyword evidence="4 5" id="KW-0472">Membrane</keyword>
<evidence type="ECO:0000256" key="2">
    <source>
        <dbReference type="ARBA" id="ARBA00022692"/>
    </source>
</evidence>
<evidence type="ECO:0000256" key="1">
    <source>
        <dbReference type="ARBA" id="ARBA00004141"/>
    </source>
</evidence>
<keyword evidence="3 5" id="KW-1133">Transmembrane helix</keyword>
<feature type="transmembrane region" description="Helical" evidence="5">
    <location>
        <begin position="47"/>
        <end position="68"/>
    </location>
</feature>
<dbReference type="OrthoDB" id="3172670at2"/>
<evidence type="ECO:0000256" key="4">
    <source>
        <dbReference type="ARBA" id="ARBA00023136"/>
    </source>
</evidence>
<dbReference type="CDD" id="cd16914">
    <property type="entry name" value="EcfT"/>
    <property type="match status" value="1"/>
</dbReference>
<name>A0A6N6NLK8_9ACTN</name>
<sequence>MALSMETSLPLSAVVQARSSLSADAAPRHLDPRVSLAVLVMINVQMALSQSLFAEMGVLALTVAAMAYCRRFSAIVRWLAFYALFAVTAQLLVASGSTLLSPFAASLLMYRHVLPAFMFAFNMIATTRLGELACALQAIRVPANVSVAVCVAFRFLPTMGREFSAVADAMKTRGIALTPKSVVCHPAKTAEHFLVPVIARLGQVADELGNAVVVRGVGASAHRTSYYRLMICAVDVACLIAAMALLALSACFRAGVL</sequence>
<gene>
    <name evidence="6" type="ORF">F8C90_07425</name>
</gene>
<dbReference type="InterPro" id="IPR003339">
    <property type="entry name" value="ABC/ECF_trnsptr_transmembrane"/>
</dbReference>
<feature type="transmembrane region" description="Helical" evidence="5">
    <location>
        <begin position="99"/>
        <end position="121"/>
    </location>
</feature>
<proteinExistence type="predicted"/>
<evidence type="ECO:0000313" key="7">
    <source>
        <dbReference type="Proteomes" id="UP000468668"/>
    </source>
</evidence>
<dbReference type="PANTHER" id="PTHR33514">
    <property type="entry name" value="PROTEIN ABCI12, CHLOROPLASTIC"/>
    <property type="match status" value="1"/>
</dbReference>
<feature type="transmembrane region" description="Helical" evidence="5">
    <location>
        <begin position="229"/>
        <end position="256"/>
    </location>
</feature>
<comment type="caution">
    <text evidence="6">The sequence shown here is derived from an EMBL/GenBank/DDBJ whole genome shotgun (WGS) entry which is preliminary data.</text>
</comment>
<dbReference type="GeneID" id="98658236"/>
<accession>A0A6N6NLK8</accession>
<organism evidence="6 7">
    <name type="scientific">Ellagibacter isourolithinifaciens</name>
    <dbReference type="NCBI Taxonomy" id="2137581"/>
    <lineage>
        <taxon>Bacteria</taxon>
        <taxon>Bacillati</taxon>
        <taxon>Actinomycetota</taxon>
        <taxon>Coriobacteriia</taxon>
        <taxon>Eggerthellales</taxon>
        <taxon>Eggerthellaceae</taxon>
        <taxon>Ellagibacter</taxon>
    </lineage>
</organism>
<dbReference type="GO" id="GO:0005886">
    <property type="term" value="C:plasma membrane"/>
    <property type="evidence" value="ECO:0007669"/>
    <property type="project" value="TreeGrafter"/>
</dbReference>
<keyword evidence="7" id="KW-1185">Reference proteome</keyword>
<dbReference type="Pfam" id="PF02361">
    <property type="entry name" value="CbiQ"/>
    <property type="match status" value="1"/>
</dbReference>
<keyword evidence="2 5" id="KW-0812">Transmembrane</keyword>
<dbReference type="PANTHER" id="PTHR33514:SF13">
    <property type="entry name" value="PROTEIN ABCI12, CHLOROPLASTIC"/>
    <property type="match status" value="1"/>
</dbReference>
<dbReference type="RefSeq" id="WP_158049895.1">
    <property type="nucleotide sequence ID" value="NZ_WAJR01000018.1"/>
</dbReference>
<dbReference type="AlphaFoldDB" id="A0A6N6NLK8"/>
<protein>
    <submittedName>
        <fullName evidence="6">Energy-coupling factor transporter transmembrane protein EcfT</fullName>
    </submittedName>
</protein>